<feature type="region of interest" description="Disordered" evidence="1">
    <location>
        <begin position="50"/>
        <end position="74"/>
    </location>
</feature>
<gene>
    <name evidence="2" type="ORF">ACE5IX_08380</name>
</gene>
<accession>A0ABV5BN94</accession>
<organism evidence="2 3">
    <name type="scientific">Leptospira wolffii</name>
    <dbReference type="NCBI Taxonomy" id="409998"/>
    <lineage>
        <taxon>Bacteria</taxon>
        <taxon>Pseudomonadati</taxon>
        <taxon>Spirochaetota</taxon>
        <taxon>Spirochaetia</taxon>
        <taxon>Leptospirales</taxon>
        <taxon>Leptospiraceae</taxon>
        <taxon>Leptospira</taxon>
    </lineage>
</organism>
<feature type="compositionally biased region" description="Basic and acidic residues" evidence="1">
    <location>
        <begin position="51"/>
        <end position="74"/>
    </location>
</feature>
<dbReference type="Proteomes" id="UP001580391">
    <property type="component" value="Unassembled WGS sequence"/>
</dbReference>
<name>A0ABV5BN94_9LEPT</name>
<dbReference type="RefSeq" id="WP_375516973.1">
    <property type="nucleotide sequence ID" value="NZ_JBHILI010000004.1"/>
</dbReference>
<evidence type="ECO:0000313" key="2">
    <source>
        <dbReference type="EMBL" id="MFB5736519.1"/>
    </source>
</evidence>
<evidence type="ECO:0000313" key="3">
    <source>
        <dbReference type="Proteomes" id="UP001580391"/>
    </source>
</evidence>
<keyword evidence="3" id="KW-1185">Reference proteome</keyword>
<comment type="caution">
    <text evidence="2">The sequence shown here is derived from an EMBL/GenBank/DDBJ whole genome shotgun (WGS) entry which is preliminary data.</text>
</comment>
<proteinExistence type="predicted"/>
<evidence type="ECO:0000256" key="1">
    <source>
        <dbReference type="SAM" id="MobiDB-lite"/>
    </source>
</evidence>
<protein>
    <submittedName>
        <fullName evidence="2">Transcriptional regulator</fullName>
    </submittedName>
</protein>
<dbReference type="EMBL" id="JBHILJ010000003">
    <property type="protein sequence ID" value="MFB5736519.1"/>
    <property type="molecule type" value="Genomic_DNA"/>
</dbReference>
<reference evidence="2 3" key="1">
    <citation type="submission" date="2024-09" db="EMBL/GenBank/DDBJ databases">
        <title>Taxonomic and Genotyping Characterization of Leptospira Strains isolated from Multiple Sources in Colombia highlights the importance of intermediate species.</title>
        <authorList>
            <person name="Torres Higuera L."/>
            <person name="Rojas Tapias D."/>
            <person name="Jimenez Velasquez S."/>
            <person name="Renjifo Ibanez C."/>
        </authorList>
    </citation>
    <scope>NUCLEOTIDE SEQUENCE [LARGE SCALE GENOMIC DNA]</scope>
    <source>
        <strain evidence="2 3">Lep080</strain>
    </source>
</reference>
<sequence>MEKKLAEVAEFENKSKSEVIKESLIYYIDNVSRRPSAYELGRKYFGQYKSGKSDKSVNHQKYIKEAVKKKSKGE</sequence>